<dbReference type="PANTHER" id="PTHR48109:SF1">
    <property type="entry name" value="DIHYDROOROTATE DEHYDROGENASE (FUMARATE)"/>
    <property type="match status" value="1"/>
</dbReference>
<dbReference type="SUPFAM" id="SSF51395">
    <property type="entry name" value="FMN-linked oxidoreductases"/>
    <property type="match status" value="1"/>
</dbReference>
<dbReference type="Pfam" id="PF01180">
    <property type="entry name" value="DHO_dh"/>
    <property type="match status" value="1"/>
</dbReference>
<evidence type="ECO:0000313" key="9">
    <source>
        <dbReference type="EMBL" id="CZR65531.1"/>
    </source>
</evidence>
<keyword evidence="10" id="KW-1185">Reference proteome</keyword>
<feature type="region of interest" description="Disordered" evidence="7">
    <location>
        <begin position="1"/>
        <end position="22"/>
    </location>
</feature>
<sequence>MASQDQPKIASSSSAPTSFRIDPPLLNSSNPWATNEADLLALYNCPYTGAVTIRTSLWKAFKQHPLTHQYTFFDSKLGHATASINVDLPEGRGEVQDGETSSLNTLGYSPIAFEEYISMLVRMSRDGLLPHPESNSEGKKRKPFIVSVTGTAEEVAQCASHLLTVLNAPETIYPSASSDAKTSDLDLMMEINLSCPNIPDKPPPAYSLPSLVEYVAALHVAKQNAPRGYTRPLHIGIKTPPYTYTGQFQILIDALESSASLEGGCPISFITATNTLGNCLVMTMSKNNDPALGSANGTGIGGMAGDALHPLALGNVKTIRGMLDASRYPNIQGIQIIGIGGVSDAAGFKRMKSVGAAAVGVGTALGREGVDIFKKISEGLSQSDLAV</sequence>
<dbReference type="GO" id="GO:0006221">
    <property type="term" value="P:pyrimidine nucleotide biosynthetic process"/>
    <property type="evidence" value="ECO:0007669"/>
    <property type="project" value="UniProtKB-KW"/>
</dbReference>
<feature type="compositionally biased region" description="Polar residues" evidence="7">
    <location>
        <begin position="1"/>
        <end position="17"/>
    </location>
</feature>
<dbReference type="EMBL" id="FJOG01000031">
    <property type="protein sequence ID" value="CZR65531.1"/>
    <property type="molecule type" value="Genomic_DNA"/>
</dbReference>
<dbReference type="GO" id="GO:0006207">
    <property type="term" value="P:'de novo' pyrimidine nucleobase biosynthetic process"/>
    <property type="evidence" value="ECO:0007669"/>
    <property type="project" value="TreeGrafter"/>
</dbReference>
<keyword evidence="5" id="KW-0665">Pyrimidine biosynthesis</keyword>
<name>A0A1L7XKF0_9HELO</name>
<protein>
    <submittedName>
        <fullName evidence="9">Related to dihydroorotate dehydrogenase A</fullName>
    </submittedName>
</protein>
<evidence type="ECO:0000256" key="4">
    <source>
        <dbReference type="ARBA" id="ARBA00022643"/>
    </source>
</evidence>
<dbReference type="InterPro" id="IPR050074">
    <property type="entry name" value="DHO_dehydrogenase"/>
</dbReference>
<feature type="domain" description="Dihydroorotate dehydrogenase catalytic" evidence="8">
    <location>
        <begin position="187"/>
        <end position="382"/>
    </location>
</feature>
<evidence type="ECO:0000256" key="1">
    <source>
        <dbReference type="ARBA" id="ARBA00001917"/>
    </source>
</evidence>
<comment type="cofactor">
    <cofactor evidence="1">
        <name>FMN</name>
        <dbReference type="ChEBI" id="CHEBI:58210"/>
    </cofactor>
</comment>
<dbReference type="InterPro" id="IPR023359">
    <property type="entry name" value="Dihydro_DH_chainA_dom2"/>
</dbReference>
<dbReference type="InterPro" id="IPR005720">
    <property type="entry name" value="Dihydroorotate_DH_cat"/>
</dbReference>
<proteinExistence type="predicted"/>
<dbReference type="Gene3D" id="3.20.20.70">
    <property type="entry name" value="Aldolase class I"/>
    <property type="match status" value="1"/>
</dbReference>
<dbReference type="Gene3D" id="2.30.26.10">
    <property type="entry name" value="Dihydroorotate Dehydrogenase A, chain A, domain 2"/>
    <property type="match status" value="1"/>
</dbReference>
<dbReference type="Proteomes" id="UP000184330">
    <property type="component" value="Unassembled WGS sequence"/>
</dbReference>
<evidence type="ECO:0000256" key="2">
    <source>
        <dbReference type="ARBA" id="ARBA00004725"/>
    </source>
</evidence>
<evidence type="ECO:0000256" key="5">
    <source>
        <dbReference type="ARBA" id="ARBA00022975"/>
    </source>
</evidence>
<comment type="pathway">
    <text evidence="2">Pyrimidine metabolism; UMP biosynthesis via de novo pathway.</text>
</comment>
<evidence type="ECO:0000256" key="3">
    <source>
        <dbReference type="ARBA" id="ARBA00022630"/>
    </source>
</evidence>
<evidence type="ECO:0000313" key="10">
    <source>
        <dbReference type="Proteomes" id="UP000184330"/>
    </source>
</evidence>
<dbReference type="AlphaFoldDB" id="A0A1L7XKF0"/>
<keyword evidence="3" id="KW-0285">Flavoprotein</keyword>
<dbReference type="OrthoDB" id="14784at2759"/>
<accession>A0A1L7XKF0</accession>
<gene>
    <name evidence="9" type="ORF">PAC_15431</name>
</gene>
<evidence type="ECO:0000259" key="8">
    <source>
        <dbReference type="Pfam" id="PF01180"/>
    </source>
</evidence>
<organism evidence="9 10">
    <name type="scientific">Phialocephala subalpina</name>
    <dbReference type="NCBI Taxonomy" id="576137"/>
    <lineage>
        <taxon>Eukaryota</taxon>
        <taxon>Fungi</taxon>
        <taxon>Dikarya</taxon>
        <taxon>Ascomycota</taxon>
        <taxon>Pezizomycotina</taxon>
        <taxon>Leotiomycetes</taxon>
        <taxon>Helotiales</taxon>
        <taxon>Mollisiaceae</taxon>
        <taxon>Phialocephala</taxon>
        <taxon>Phialocephala fortinii species complex</taxon>
    </lineage>
</organism>
<evidence type="ECO:0000256" key="6">
    <source>
        <dbReference type="ARBA" id="ARBA00023002"/>
    </source>
</evidence>
<reference evidence="9 10" key="1">
    <citation type="submission" date="2016-03" db="EMBL/GenBank/DDBJ databases">
        <authorList>
            <person name="Ploux O."/>
        </authorList>
    </citation>
    <scope>NUCLEOTIDE SEQUENCE [LARGE SCALE GENOMIC DNA]</scope>
    <source>
        <strain evidence="9 10">UAMH 11012</strain>
    </source>
</reference>
<keyword evidence="4" id="KW-0288">FMN</keyword>
<dbReference type="STRING" id="576137.A0A1L7XKF0"/>
<dbReference type="GO" id="GO:0005737">
    <property type="term" value="C:cytoplasm"/>
    <property type="evidence" value="ECO:0007669"/>
    <property type="project" value="InterPro"/>
</dbReference>
<evidence type="ECO:0000256" key="7">
    <source>
        <dbReference type="SAM" id="MobiDB-lite"/>
    </source>
</evidence>
<dbReference type="GO" id="GO:0004152">
    <property type="term" value="F:dihydroorotate dehydrogenase activity"/>
    <property type="evidence" value="ECO:0007669"/>
    <property type="project" value="TreeGrafter"/>
</dbReference>
<dbReference type="InterPro" id="IPR013785">
    <property type="entry name" value="Aldolase_TIM"/>
</dbReference>
<keyword evidence="6" id="KW-0560">Oxidoreductase</keyword>
<dbReference type="PANTHER" id="PTHR48109">
    <property type="entry name" value="DIHYDROOROTATE DEHYDROGENASE (QUINONE), MITOCHONDRIAL-RELATED"/>
    <property type="match status" value="1"/>
</dbReference>